<dbReference type="InterPro" id="IPR011067">
    <property type="entry name" value="Plasmid_toxin/cell-grow_inhib"/>
</dbReference>
<sequence>MHCLYRNAVASDPPYLLVIQHPGLDHLLESRIVAPVLPASQTPSIPGLDPPVRVAGEGYVAVLSALVAVPKRYLGVEIPYQGLDEDDVKRCLDPLLYGI</sequence>
<dbReference type="Proteomes" id="UP000630353">
    <property type="component" value="Unassembled WGS sequence"/>
</dbReference>
<dbReference type="Pfam" id="PF01845">
    <property type="entry name" value="CcdB"/>
    <property type="match status" value="1"/>
</dbReference>
<dbReference type="EMBL" id="BMZS01000009">
    <property type="protein sequence ID" value="GHD57200.1"/>
    <property type="molecule type" value="Genomic_DNA"/>
</dbReference>
<reference evidence="8" key="2">
    <citation type="submission" date="2020-09" db="EMBL/GenBank/DDBJ databases">
        <authorList>
            <person name="Sun Q."/>
            <person name="Kim S."/>
        </authorList>
    </citation>
    <scope>NUCLEOTIDE SEQUENCE</scope>
    <source>
        <strain evidence="8">KCTC 42651</strain>
    </source>
</reference>
<gene>
    <name evidence="8" type="ORF">GCM10017083_38350</name>
</gene>
<evidence type="ECO:0000256" key="4">
    <source>
        <dbReference type="ARBA" id="ARBA00023015"/>
    </source>
</evidence>
<evidence type="ECO:0000313" key="9">
    <source>
        <dbReference type="Proteomes" id="UP000630353"/>
    </source>
</evidence>
<name>A0A918XUG5_9PROT</name>
<protein>
    <recommendedName>
        <fullName evidence="2">Toxin CcdB</fullName>
    </recommendedName>
    <alternativeName>
        <fullName evidence="7">Cytotoxic protein CcdB</fullName>
    </alternativeName>
    <alternativeName>
        <fullName evidence="6">Protein LetD</fullName>
    </alternativeName>
</protein>
<evidence type="ECO:0000256" key="7">
    <source>
        <dbReference type="ARBA" id="ARBA00033135"/>
    </source>
</evidence>
<accession>A0A918XUG5</accession>
<evidence type="ECO:0000256" key="2">
    <source>
        <dbReference type="ARBA" id="ARBA00015075"/>
    </source>
</evidence>
<comment type="caution">
    <text evidence="8">The sequence shown here is derived from an EMBL/GenBank/DDBJ whole genome shotgun (WGS) entry which is preliminary data.</text>
</comment>
<evidence type="ECO:0000256" key="5">
    <source>
        <dbReference type="ARBA" id="ARBA00023163"/>
    </source>
</evidence>
<organism evidence="8 9">
    <name type="scientific">Thalassobaculum fulvum</name>
    <dbReference type="NCBI Taxonomy" id="1633335"/>
    <lineage>
        <taxon>Bacteria</taxon>
        <taxon>Pseudomonadati</taxon>
        <taxon>Pseudomonadota</taxon>
        <taxon>Alphaproteobacteria</taxon>
        <taxon>Rhodospirillales</taxon>
        <taxon>Thalassobaculaceae</taxon>
        <taxon>Thalassobaculum</taxon>
    </lineage>
</organism>
<keyword evidence="3" id="KW-0678">Repressor</keyword>
<dbReference type="Gene3D" id="2.30.30.110">
    <property type="match status" value="1"/>
</dbReference>
<reference evidence="8" key="1">
    <citation type="journal article" date="2014" name="Int. J. Syst. Evol. Microbiol.">
        <title>Complete genome sequence of Corynebacterium casei LMG S-19264T (=DSM 44701T), isolated from a smear-ripened cheese.</title>
        <authorList>
            <consortium name="US DOE Joint Genome Institute (JGI-PGF)"/>
            <person name="Walter F."/>
            <person name="Albersmeier A."/>
            <person name="Kalinowski J."/>
            <person name="Ruckert C."/>
        </authorList>
    </citation>
    <scope>NUCLEOTIDE SEQUENCE</scope>
    <source>
        <strain evidence="8">KCTC 42651</strain>
    </source>
</reference>
<evidence type="ECO:0000256" key="6">
    <source>
        <dbReference type="ARBA" id="ARBA00029628"/>
    </source>
</evidence>
<evidence type="ECO:0000256" key="3">
    <source>
        <dbReference type="ARBA" id="ARBA00022491"/>
    </source>
</evidence>
<keyword evidence="5" id="KW-0804">Transcription</keyword>
<dbReference type="GO" id="GO:0006276">
    <property type="term" value="P:plasmid maintenance"/>
    <property type="evidence" value="ECO:0007669"/>
    <property type="project" value="InterPro"/>
</dbReference>
<dbReference type="SUPFAM" id="SSF50118">
    <property type="entry name" value="Cell growth inhibitor/plasmid maintenance toxic component"/>
    <property type="match status" value="1"/>
</dbReference>
<dbReference type="InterPro" id="IPR002712">
    <property type="entry name" value="CcdB"/>
</dbReference>
<comment type="similarity">
    <text evidence="1">Belongs to the CcdB toxin family.</text>
</comment>
<dbReference type="AlphaFoldDB" id="A0A918XUG5"/>
<evidence type="ECO:0000313" key="8">
    <source>
        <dbReference type="EMBL" id="GHD57200.1"/>
    </source>
</evidence>
<dbReference type="GO" id="GO:0008657">
    <property type="term" value="F:DNA topoisomerase type II (double strand cut, ATP-hydrolyzing) inhibitor activity"/>
    <property type="evidence" value="ECO:0007669"/>
    <property type="project" value="InterPro"/>
</dbReference>
<keyword evidence="9" id="KW-1185">Reference proteome</keyword>
<evidence type="ECO:0000256" key="1">
    <source>
        <dbReference type="ARBA" id="ARBA00005230"/>
    </source>
</evidence>
<proteinExistence type="inferred from homology"/>
<dbReference type="RefSeq" id="WP_189992619.1">
    <property type="nucleotide sequence ID" value="NZ_BMZS01000009.1"/>
</dbReference>
<keyword evidence="4" id="KW-0805">Transcription regulation</keyword>